<dbReference type="GO" id="GO:0055085">
    <property type="term" value="P:transmembrane transport"/>
    <property type="evidence" value="ECO:0007669"/>
    <property type="project" value="InterPro"/>
</dbReference>
<dbReference type="Gene3D" id="1.10.3720.10">
    <property type="entry name" value="MetI-like"/>
    <property type="match status" value="1"/>
</dbReference>
<evidence type="ECO:0000256" key="2">
    <source>
        <dbReference type="ARBA" id="ARBA00022448"/>
    </source>
</evidence>
<dbReference type="PANTHER" id="PTHR43005:SF1">
    <property type="entry name" value="SPERMIDINE_PUTRESCINE TRANSPORT SYSTEM PERMEASE PROTEIN"/>
    <property type="match status" value="1"/>
</dbReference>
<dbReference type="PANTHER" id="PTHR43005">
    <property type="entry name" value="BLR7065 PROTEIN"/>
    <property type="match status" value="1"/>
</dbReference>
<keyword evidence="6 7" id="KW-0472">Membrane</keyword>
<feature type="transmembrane region" description="Helical" evidence="7">
    <location>
        <begin position="40"/>
        <end position="69"/>
    </location>
</feature>
<proteinExistence type="inferred from homology"/>
<organism evidence="9 10">
    <name type="scientific">Rhizobium hainanense</name>
    <dbReference type="NCBI Taxonomy" id="52131"/>
    <lineage>
        <taxon>Bacteria</taxon>
        <taxon>Pseudomonadati</taxon>
        <taxon>Pseudomonadota</taxon>
        <taxon>Alphaproteobacteria</taxon>
        <taxon>Hyphomicrobiales</taxon>
        <taxon>Rhizobiaceae</taxon>
        <taxon>Rhizobium/Agrobacterium group</taxon>
        <taxon>Rhizobium</taxon>
    </lineage>
</organism>
<evidence type="ECO:0000256" key="7">
    <source>
        <dbReference type="RuleBase" id="RU363032"/>
    </source>
</evidence>
<feature type="transmembrane region" description="Helical" evidence="7">
    <location>
        <begin position="133"/>
        <end position="153"/>
    </location>
</feature>
<keyword evidence="2 7" id="KW-0813">Transport</keyword>
<sequence length="325" mass="35974">MADWLSNPPGQYRKIRMVRNGTVAANAPRQRKRSRTSEDILAITAVAPPILLLLLFIAIPAIVLLATAFTDYSPGIPTKFIGWKNFVTLFNSSVFYSILLRNIAYVIGVVSLQLIVALGIALLLDNELPYRRVWMALLIAPFAISPVVGVVIWKNLLDPSYGLVNYIISSLGLPTIPWMSNPWTSMVAVVIVAVWRGFPFIAIILFAALRGIPMEVKEAAKIDGANAFQIFWYVRLPFIMPALSIMALFETIFAVREFDTIQTMTGGGPGTSTSLLSHYLYRTAFGTFRFGMGASVGWVMLALTMLMAALIIWRAYRDMFPGAKA</sequence>
<keyword evidence="3" id="KW-1003">Cell membrane</keyword>
<keyword evidence="5 7" id="KW-1133">Transmembrane helix</keyword>
<keyword evidence="10" id="KW-1185">Reference proteome</keyword>
<dbReference type="CDD" id="cd06261">
    <property type="entry name" value="TM_PBP2"/>
    <property type="match status" value="1"/>
</dbReference>
<keyword evidence="4 7" id="KW-0812">Transmembrane</keyword>
<accession>A0A1C3V989</accession>
<dbReference type="EMBL" id="FMAC01000005">
    <property type="protein sequence ID" value="SCB24229.1"/>
    <property type="molecule type" value="Genomic_DNA"/>
</dbReference>
<dbReference type="Pfam" id="PF00528">
    <property type="entry name" value="BPD_transp_1"/>
    <property type="match status" value="1"/>
</dbReference>
<dbReference type="STRING" id="52131.GA0061100_10520"/>
<dbReference type="InterPro" id="IPR035906">
    <property type="entry name" value="MetI-like_sf"/>
</dbReference>
<evidence type="ECO:0000313" key="10">
    <source>
        <dbReference type="Proteomes" id="UP000186228"/>
    </source>
</evidence>
<evidence type="ECO:0000256" key="1">
    <source>
        <dbReference type="ARBA" id="ARBA00004651"/>
    </source>
</evidence>
<feature type="transmembrane region" description="Helical" evidence="7">
    <location>
        <begin position="230"/>
        <end position="249"/>
    </location>
</feature>
<evidence type="ECO:0000256" key="3">
    <source>
        <dbReference type="ARBA" id="ARBA00022475"/>
    </source>
</evidence>
<comment type="subcellular location">
    <subcellularLocation>
        <location evidence="1 7">Cell membrane</location>
        <topology evidence="1 7">Multi-pass membrane protein</topology>
    </subcellularLocation>
</comment>
<evidence type="ECO:0000313" key="9">
    <source>
        <dbReference type="EMBL" id="SCB24229.1"/>
    </source>
</evidence>
<name>A0A1C3V989_9HYPH</name>
<evidence type="ECO:0000256" key="6">
    <source>
        <dbReference type="ARBA" id="ARBA00023136"/>
    </source>
</evidence>
<feature type="transmembrane region" description="Helical" evidence="7">
    <location>
        <begin position="183"/>
        <end position="209"/>
    </location>
</feature>
<dbReference type="GO" id="GO:0005886">
    <property type="term" value="C:plasma membrane"/>
    <property type="evidence" value="ECO:0007669"/>
    <property type="project" value="UniProtKB-SubCell"/>
</dbReference>
<dbReference type="SUPFAM" id="SSF161098">
    <property type="entry name" value="MetI-like"/>
    <property type="match status" value="1"/>
</dbReference>
<feature type="transmembrane region" description="Helical" evidence="7">
    <location>
        <begin position="296"/>
        <end position="316"/>
    </location>
</feature>
<feature type="domain" description="ABC transmembrane type-1" evidence="8">
    <location>
        <begin position="99"/>
        <end position="311"/>
    </location>
</feature>
<feature type="transmembrane region" description="Helical" evidence="7">
    <location>
        <begin position="103"/>
        <end position="124"/>
    </location>
</feature>
<dbReference type="Proteomes" id="UP000186228">
    <property type="component" value="Unassembled WGS sequence"/>
</dbReference>
<gene>
    <name evidence="9" type="ORF">GA0061100_10520</name>
</gene>
<keyword evidence="9" id="KW-0762">Sugar transport</keyword>
<evidence type="ECO:0000259" key="8">
    <source>
        <dbReference type="PROSITE" id="PS50928"/>
    </source>
</evidence>
<comment type="similarity">
    <text evidence="7">Belongs to the binding-protein-dependent transport system permease family.</text>
</comment>
<dbReference type="InterPro" id="IPR000515">
    <property type="entry name" value="MetI-like"/>
</dbReference>
<evidence type="ECO:0000256" key="5">
    <source>
        <dbReference type="ARBA" id="ARBA00022989"/>
    </source>
</evidence>
<protein>
    <submittedName>
        <fullName evidence="9">Multiple sugar transport system permease protein</fullName>
    </submittedName>
</protein>
<evidence type="ECO:0000256" key="4">
    <source>
        <dbReference type="ARBA" id="ARBA00022692"/>
    </source>
</evidence>
<reference evidence="10" key="1">
    <citation type="submission" date="2016-08" db="EMBL/GenBank/DDBJ databases">
        <authorList>
            <person name="Varghese N."/>
            <person name="Submissions Spin"/>
        </authorList>
    </citation>
    <scope>NUCLEOTIDE SEQUENCE [LARGE SCALE GENOMIC DNA]</scope>
    <source>
        <strain evidence="10">CCBAU 57015</strain>
    </source>
</reference>
<dbReference type="AlphaFoldDB" id="A0A1C3V989"/>
<dbReference type="PROSITE" id="PS50928">
    <property type="entry name" value="ABC_TM1"/>
    <property type="match status" value="1"/>
</dbReference>